<dbReference type="AlphaFoldDB" id="A0A165BJ08"/>
<dbReference type="CDD" id="cd21037">
    <property type="entry name" value="MLKL_NTD"/>
    <property type="match status" value="1"/>
</dbReference>
<sequence>MAHMDEKTEDSSRYDSLEEYLTSAEAGTLEGLTYIGLSLASHIDVPVPVVQRVLKLSCQLLKVAAAARVNQAHFEVLDMQVKIVHETILSSVYKEVNAELVQMPLECLYGTLHDARKFINSRARAHRLVLLFNAYQDRKKLEKLREELRVAIQLYRVAMSFPNALLIAGLSTKNETRRGEDNVDHERSMRTMQRMSDSAKSLPRTPVRRRPHGHPPLSPLDKSMNVSDTDVVYNHRRR</sequence>
<feature type="compositionally biased region" description="Basic and acidic residues" evidence="1">
    <location>
        <begin position="175"/>
        <end position="189"/>
    </location>
</feature>
<dbReference type="Proteomes" id="UP000077266">
    <property type="component" value="Unassembled WGS sequence"/>
</dbReference>
<evidence type="ECO:0000256" key="1">
    <source>
        <dbReference type="SAM" id="MobiDB-lite"/>
    </source>
</evidence>
<feature type="compositionally biased region" description="Polar residues" evidence="1">
    <location>
        <begin position="190"/>
        <end position="199"/>
    </location>
</feature>
<dbReference type="InterPro" id="IPR036537">
    <property type="entry name" value="Adaptor_Cbl_N_dom_sf"/>
</dbReference>
<evidence type="ECO:0000313" key="2">
    <source>
        <dbReference type="EMBL" id="KZV80738.1"/>
    </source>
</evidence>
<dbReference type="InParanoid" id="A0A165BJ08"/>
<protein>
    <submittedName>
        <fullName evidence="2">Uncharacterized protein</fullName>
    </submittedName>
</protein>
<gene>
    <name evidence="2" type="ORF">EXIGLDRAFT_732437</name>
</gene>
<dbReference type="EMBL" id="KV426455">
    <property type="protein sequence ID" value="KZV80738.1"/>
    <property type="molecule type" value="Genomic_DNA"/>
</dbReference>
<evidence type="ECO:0000313" key="3">
    <source>
        <dbReference type="Proteomes" id="UP000077266"/>
    </source>
</evidence>
<dbReference type="InterPro" id="IPR059179">
    <property type="entry name" value="MLKL-like_MCAfunc"/>
</dbReference>
<feature type="region of interest" description="Disordered" evidence="1">
    <location>
        <begin position="175"/>
        <end position="238"/>
    </location>
</feature>
<dbReference type="Gene3D" id="1.20.930.20">
    <property type="entry name" value="Adaptor protein Cbl, N-terminal domain"/>
    <property type="match status" value="1"/>
</dbReference>
<reference evidence="2 3" key="1">
    <citation type="journal article" date="2016" name="Mol. Biol. Evol.">
        <title>Comparative Genomics of Early-Diverging Mushroom-Forming Fungi Provides Insights into the Origins of Lignocellulose Decay Capabilities.</title>
        <authorList>
            <person name="Nagy L.G."/>
            <person name="Riley R."/>
            <person name="Tritt A."/>
            <person name="Adam C."/>
            <person name="Daum C."/>
            <person name="Floudas D."/>
            <person name="Sun H."/>
            <person name="Yadav J.S."/>
            <person name="Pangilinan J."/>
            <person name="Larsson K.H."/>
            <person name="Matsuura K."/>
            <person name="Barry K."/>
            <person name="Labutti K."/>
            <person name="Kuo R."/>
            <person name="Ohm R.A."/>
            <person name="Bhattacharya S.S."/>
            <person name="Shirouzu T."/>
            <person name="Yoshinaga Y."/>
            <person name="Martin F.M."/>
            <person name="Grigoriev I.V."/>
            <person name="Hibbett D.S."/>
        </authorList>
    </citation>
    <scope>NUCLEOTIDE SEQUENCE [LARGE SCALE GENOMIC DNA]</scope>
    <source>
        <strain evidence="2 3">HHB12029</strain>
    </source>
</reference>
<keyword evidence="3" id="KW-1185">Reference proteome</keyword>
<name>A0A165BJ08_EXIGL</name>
<organism evidence="2 3">
    <name type="scientific">Exidia glandulosa HHB12029</name>
    <dbReference type="NCBI Taxonomy" id="1314781"/>
    <lineage>
        <taxon>Eukaryota</taxon>
        <taxon>Fungi</taxon>
        <taxon>Dikarya</taxon>
        <taxon>Basidiomycota</taxon>
        <taxon>Agaricomycotina</taxon>
        <taxon>Agaricomycetes</taxon>
        <taxon>Auriculariales</taxon>
        <taxon>Exidiaceae</taxon>
        <taxon>Exidia</taxon>
    </lineage>
</organism>
<accession>A0A165BJ08</accession>
<dbReference type="GO" id="GO:0007166">
    <property type="term" value="P:cell surface receptor signaling pathway"/>
    <property type="evidence" value="ECO:0007669"/>
    <property type="project" value="InterPro"/>
</dbReference>
<proteinExistence type="predicted"/>